<proteinExistence type="predicted"/>
<dbReference type="Proteomes" id="UP000248330">
    <property type="component" value="Unassembled WGS sequence"/>
</dbReference>
<sequence>MDRQQLQRHVDELRQELDRLPADAPGRERLQQLVARIDAQLDEHHPSEPQESFQQGMQEAVTEFEADHPRAAALLRRFVDTLSSMGI</sequence>
<dbReference type="AlphaFoldDB" id="A0A318EAA3"/>
<accession>A0A318EAA3</accession>
<comment type="caution">
    <text evidence="1">The sequence shown here is derived from an EMBL/GenBank/DDBJ whole genome shotgun (WGS) entry which is preliminary data.</text>
</comment>
<protein>
    <submittedName>
        <fullName evidence="1">Uncharacterized protein DUF4404</fullName>
    </submittedName>
</protein>
<name>A0A318EAA3_9GAMM</name>
<reference evidence="1 2" key="1">
    <citation type="submission" date="2018-04" db="EMBL/GenBank/DDBJ databases">
        <title>Genomic Encyclopedia of Type Strains, Phase IV (KMG-IV): sequencing the most valuable type-strain genomes for metagenomic binning, comparative biology and taxonomic classification.</title>
        <authorList>
            <person name="Goeker M."/>
        </authorList>
    </citation>
    <scope>NUCLEOTIDE SEQUENCE [LARGE SCALE GENOMIC DNA]</scope>
    <source>
        <strain evidence="1 2">DSM 104150</strain>
    </source>
</reference>
<dbReference type="InterPro" id="IPR025516">
    <property type="entry name" value="DUF4404"/>
</dbReference>
<dbReference type="OrthoDB" id="4335607at2"/>
<organism evidence="1 2">
    <name type="scientific">Sinimarinibacterium flocculans</name>
    <dbReference type="NCBI Taxonomy" id="985250"/>
    <lineage>
        <taxon>Bacteria</taxon>
        <taxon>Pseudomonadati</taxon>
        <taxon>Pseudomonadota</taxon>
        <taxon>Gammaproteobacteria</taxon>
        <taxon>Nevskiales</taxon>
        <taxon>Nevskiaceae</taxon>
        <taxon>Sinimarinibacterium</taxon>
    </lineage>
</organism>
<gene>
    <name evidence="1" type="ORF">C8D93_10370</name>
</gene>
<keyword evidence="2" id="KW-1185">Reference proteome</keyword>
<dbReference type="Pfam" id="PF14357">
    <property type="entry name" value="DUF4404"/>
    <property type="match status" value="1"/>
</dbReference>
<dbReference type="EMBL" id="QICN01000003">
    <property type="protein sequence ID" value="PXV69497.1"/>
    <property type="molecule type" value="Genomic_DNA"/>
</dbReference>
<evidence type="ECO:0000313" key="1">
    <source>
        <dbReference type="EMBL" id="PXV69497.1"/>
    </source>
</evidence>
<evidence type="ECO:0000313" key="2">
    <source>
        <dbReference type="Proteomes" id="UP000248330"/>
    </source>
</evidence>
<dbReference type="RefSeq" id="WP_110264438.1">
    <property type="nucleotide sequence ID" value="NZ_CAKZQT010000021.1"/>
</dbReference>